<keyword evidence="3" id="KW-1185">Reference proteome</keyword>
<feature type="region of interest" description="Disordered" evidence="1">
    <location>
        <begin position="1"/>
        <end position="77"/>
    </location>
</feature>
<name>A0A0D2GAT7_9EURO</name>
<dbReference type="HOGENOM" id="CLU_805504_0_0_1"/>
<reference evidence="2 3" key="1">
    <citation type="submission" date="2015-01" db="EMBL/GenBank/DDBJ databases">
        <title>The Genome Sequence of Capronia semiimmersa CBS27337.</title>
        <authorList>
            <consortium name="The Broad Institute Genomics Platform"/>
            <person name="Cuomo C."/>
            <person name="de Hoog S."/>
            <person name="Gorbushina A."/>
            <person name="Stielow B."/>
            <person name="Teixiera M."/>
            <person name="Abouelleil A."/>
            <person name="Chapman S.B."/>
            <person name="Priest M."/>
            <person name="Young S.K."/>
            <person name="Wortman J."/>
            <person name="Nusbaum C."/>
            <person name="Birren B."/>
        </authorList>
    </citation>
    <scope>NUCLEOTIDE SEQUENCE [LARGE SCALE GENOMIC DNA]</scope>
    <source>
        <strain evidence="2 3">CBS 27337</strain>
    </source>
</reference>
<dbReference type="AlphaFoldDB" id="A0A0D2GAT7"/>
<evidence type="ECO:0000313" key="2">
    <source>
        <dbReference type="EMBL" id="KIW69139.1"/>
    </source>
</evidence>
<dbReference type="EMBL" id="KN846958">
    <property type="protein sequence ID" value="KIW69139.1"/>
    <property type="molecule type" value="Genomic_DNA"/>
</dbReference>
<organism evidence="2 3">
    <name type="scientific">Phialophora macrospora</name>
    <dbReference type="NCBI Taxonomy" id="1851006"/>
    <lineage>
        <taxon>Eukaryota</taxon>
        <taxon>Fungi</taxon>
        <taxon>Dikarya</taxon>
        <taxon>Ascomycota</taxon>
        <taxon>Pezizomycotina</taxon>
        <taxon>Eurotiomycetes</taxon>
        <taxon>Chaetothyriomycetidae</taxon>
        <taxon>Chaetothyriales</taxon>
        <taxon>Herpotrichiellaceae</taxon>
        <taxon>Phialophora</taxon>
    </lineage>
</organism>
<protein>
    <submittedName>
        <fullName evidence="2">Uncharacterized protein</fullName>
    </submittedName>
</protein>
<feature type="compositionally biased region" description="Basic and acidic residues" evidence="1">
    <location>
        <begin position="160"/>
        <end position="172"/>
    </location>
</feature>
<feature type="region of interest" description="Disordered" evidence="1">
    <location>
        <begin position="198"/>
        <end position="239"/>
    </location>
</feature>
<accession>A0A0D2GAT7</accession>
<feature type="region of interest" description="Disordered" evidence="1">
    <location>
        <begin position="145"/>
        <end position="177"/>
    </location>
</feature>
<dbReference type="STRING" id="5601.A0A0D2GAT7"/>
<feature type="compositionally biased region" description="Polar residues" evidence="1">
    <location>
        <begin position="17"/>
        <end position="59"/>
    </location>
</feature>
<evidence type="ECO:0000313" key="3">
    <source>
        <dbReference type="Proteomes" id="UP000054266"/>
    </source>
</evidence>
<gene>
    <name evidence="2" type="ORF">PV04_05032</name>
</gene>
<dbReference type="Proteomes" id="UP000054266">
    <property type="component" value="Unassembled WGS sequence"/>
</dbReference>
<proteinExistence type="predicted"/>
<evidence type="ECO:0000256" key="1">
    <source>
        <dbReference type="SAM" id="MobiDB-lite"/>
    </source>
</evidence>
<sequence length="367" mass="39653">MAGPEHTPASGRRFLPASSSTTQSVEGPSGSRNPFSGSRSAHLPSSSFSFATPRFQQSTHKIKDDIQTSFDDEAESPLPQRGLAIASSAAIDVVDDDEPIRSPLYDQTGDLGADSHWHDECESSPLQQRQGAFAHVSKRRKVLHPGVGVPEPISVSSPPADDHFDDVGHPSDVESPASQVDLEDNLNLDTRHAINEESSRLSHFRSPASDLVRPTSKPPFKTNPGDISHGQTASGPVLPDIFSPSRRKGKKDYIHGGNADLVRSWVLAIPTQESQGQPLSKETVSIAEVRADSSGRFWIATDDNGVRWLLPHQQEKAGSGSRWSLSTLRPGAQILVKGKATRWGLNLDSRDSSDVTVAAYWEIVSPG</sequence>